<keyword evidence="2 8" id="KW-0328">Glycosyltransferase</keyword>
<reference evidence="8 9" key="1">
    <citation type="journal article" date="2014" name="BMC Vet. Res.">
        <title>First report of Corynebacterium pseudotuberculosis from caseous lymphadenitis lesions in Black Alentejano pig (Sus scrofa domesticus).</title>
        <authorList>
            <person name="Oliveira M."/>
            <person name="Barroco C."/>
            <person name="Mottola C."/>
            <person name="Santos R."/>
            <person name="Lemsaddek A."/>
            <person name="Tavares L."/>
            <person name="Semedo-Lemsaddek T."/>
        </authorList>
    </citation>
    <scope>NUCLEOTIDE SEQUENCE [LARGE SCALE GENOMIC DNA]</scope>
    <source>
        <strain evidence="8 9">PO100/5</strain>
    </source>
</reference>
<reference evidence="8 9" key="2">
    <citation type="journal article" date="2020" name="Antonie Van Leeuwenhoek">
        <title>Phylogenomic characterisation of a novel corynebacterial species pathogenic to animals.</title>
        <authorList>
            <person name="Moller J."/>
            <person name="Musella L."/>
            <person name="Melnikov V."/>
            <person name="Geissdorfer W."/>
            <person name="Burkovski A."/>
            <person name="Sangal V."/>
        </authorList>
    </citation>
    <scope>NUCLEOTIDE SEQUENCE [LARGE SCALE GENOMIC DNA]</scope>
    <source>
        <strain evidence="8 9">PO100/5</strain>
    </source>
</reference>
<dbReference type="InterPro" id="IPR049829">
    <property type="entry name" value="MptA/B-like"/>
</dbReference>
<reference evidence="8 9" key="4">
    <citation type="journal article" date="2020" name="PLoS ONE">
        <title>Taxonomic classification of strain PO100/5 shows a broader geographic distribution and genetic markers of the recently described Corynebacterium silvaticum.</title>
        <authorList>
            <person name="Viana M.V.C."/>
            <person name="Profeta R."/>
            <person name="da Silva A.L."/>
            <person name="Hurtado R."/>
            <person name="Cerqueira J.C."/>
            <person name="Ribeiro B.F.S."/>
            <person name="Almeida M.O."/>
            <person name="Morais-Rodrigues F."/>
            <person name="Soares S.C."/>
            <person name="Oliveira M."/>
            <person name="Tavares L."/>
            <person name="Figueiredo H."/>
            <person name="Wattam A.R."/>
            <person name="Barh D."/>
            <person name="Ghosh P."/>
            <person name="Silva A."/>
            <person name="Azevedo V."/>
        </authorList>
    </citation>
    <scope>NUCLEOTIDE SEQUENCE [LARGE SCALE GENOMIC DNA]</scope>
    <source>
        <strain evidence="8 9">PO100/5</strain>
    </source>
</reference>
<dbReference type="RefSeq" id="WP_087454013.1">
    <property type="nucleotide sequence ID" value="NZ_CP021417.2"/>
</dbReference>
<keyword evidence="4" id="KW-0812">Transmembrane</keyword>
<sequence>MKFNPHKLWQSLRDELPSLGLPGSRSAELHVSTHDASPYSADVKDGSQVPTLGEHHPYQGGSPLINAVTGADLLDPAAPPKHKPESAPAAFPRERAASDLTFAELRRFAMFRWMGTLGALLLGFGALGAGALPVVNNPYTSFIGGSIMARMLQSSMIVCFIGVALLVISWLLIAPFTGALPSRSRKSGKNDGLRIVSMSLLWRTFAAWSLPILLSAPMFTQDIYSYLANGSIVRMGLDPYSAGPIDLLGTDHPLARSVPFIWAHSPSPYGPVALGLASLISHITGDSIAWGVFLHRTLSIAGIALAGWAISRLAIRCKLAPQAALWLGILNPLTILHLVGGIHNEAILLGLLLAGFELGLRGCNYLRMGIFGHAALYLGASGLLISCAGMVKVTGFIGLGFTGMAIARSFRFRERSHTFSLLCAVGIQIAALVVSIAAVTLISGIGLGWIHAQGGAVVIRSWMSLSTAVGVAAGWFGMLLGLGDQTEAMLQITRGCGVLLAGIFMLRMLLATYWGRIPAIGGLGVATFVLVVFFPVVHPWYMLWAILPLSAWANRAFFRMGVTLYSALLSFFVLPRGLSLPPSTVLSIYFASALGLTVLLFLLWWSFKRARR</sequence>
<dbReference type="KEGG" id="csil:CBE74_06535"/>
<keyword evidence="5" id="KW-1133">Transmembrane helix</keyword>
<dbReference type="OrthoDB" id="5242303at2"/>
<evidence type="ECO:0000256" key="5">
    <source>
        <dbReference type="ARBA" id="ARBA00022989"/>
    </source>
</evidence>
<dbReference type="GO" id="GO:0016020">
    <property type="term" value="C:membrane"/>
    <property type="evidence" value="ECO:0007669"/>
    <property type="project" value="UniProtKB-SubCell"/>
</dbReference>
<gene>
    <name evidence="8" type="primary">mptB</name>
    <name evidence="8" type="ORF">CBE74_06535</name>
</gene>
<organism evidence="8 9">
    <name type="scientific">Corynebacterium silvaticum</name>
    <dbReference type="NCBI Taxonomy" id="2320431"/>
    <lineage>
        <taxon>Bacteria</taxon>
        <taxon>Bacillati</taxon>
        <taxon>Actinomycetota</taxon>
        <taxon>Actinomycetes</taxon>
        <taxon>Mycobacteriales</taxon>
        <taxon>Corynebacteriaceae</taxon>
        <taxon>Corynebacterium</taxon>
    </lineage>
</organism>
<keyword evidence="9" id="KW-1185">Reference proteome</keyword>
<evidence type="ECO:0000256" key="4">
    <source>
        <dbReference type="ARBA" id="ARBA00022692"/>
    </source>
</evidence>
<dbReference type="Pfam" id="PF26314">
    <property type="entry name" value="MptA_B_family"/>
    <property type="match status" value="1"/>
</dbReference>
<dbReference type="Proteomes" id="UP000195652">
    <property type="component" value="Chromosome"/>
</dbReference>
<evidence type="ECO:0000256" key="3">
    <source>
        <dbReference type="ARBA" id="ARBA00022679"/>
    </source>
</evidence>
<evidence type="ECO:0000256" key="1">
    <source>
        <dbReference type="ARBA" id="ARBA00004141"/>
    </source>
</evidence>
<proteinExistence type="inferred from homology"/>
<dbReference type="GeneID" id="75007906"/>
<dbReference type="EMBL" id="CP021417">
    <property type="protein sequence ID" value="ARU46197.1"/>
    <property type="molecule type" value="Genomic_DNA"/>
</dbReference>
<keyword evidence="3" id="KW-0808">Transferase</keyword>
<accession>A0A7U5K8X9</accession>
<keyword evidence="6" id="KW-0472">Membrane</keyword>
<comment type="similarity">
    <text evidence="7">Belongs to the MptA/B family.</text>
</comment>
<evidence type="ECO:0000313" key="9">
    <source>
        <dbReference type="Proteomes" id="UP000195652"/>
    </source>
</evidence>
<protein>
    <submittedName>
        <fullName evidence="8">Polyprenol phosphomannose-dependent alpha 1,6 mannosyltransferase MptB</fullName>
    </submittedName>
</protein>
<dbReference type="NCBIfam" id="NF038066">
    <property type="entry name" value="MptB"/>
    <property type="match status" value="1"/>
</dbReference>
<comment type="subcellular location">
    <subcellularLocation>
        <location evidence="1">Membrane</location>
        <topology evidence="1">Multi-pass membrane protein</topology>
    </subcellularLocation>
</comment>
<evidence type="ECO:0000256" key="7">
    <source>
        <dbReference type="ARBA" id="ARBA00043987"/>
    </source>
</evidence>
<dbReference type="GO" id="GO:0016757">
    <property type="term" value="F:glycosyltransferase activity"/>
    <property type="evidence" value="ECO:0007669"/>
    <property type="project" value="UniProtKB-KW"/>
</dbReference>
<evidence type="ECO:0000256" key="6">
    <source>
        <dbReference type="ARBA" id="ARBA00023136"/>
    </source>
</evidence>
<dbReference type="AlphaFoldDB" id="A0A7U5K8X9"/>
<evidence type="ECO:0000313" key="8">
    <source>
        <dbReference type="EMBL" id="ARU46197.1"/>
    </source>
</evidence>
<evidence type="ECO:0000256" key="2">
    <source>
        <dbReference type="ARBA" id="ARBA00022676"/>
    </source>
</evidence>
<name>A0A7U5K8X9_9CORY</name>
<reference evidence="8 9" key="3">
    <citation type="journal article" date="2020" name="Int. J. Syst. Evol. Microbiol.">
        <title>Corynebacterium silvaticum sp. nov., a unique group of NTTB corynebacteria in wild boar and roe deer.</title>
        <authorList>
            <person name="Dangel A."/>
            <person name="Berger A."/>
            <person name="Rau J."/>
            <person name="Eisenberg T."/>
            <person name="Kampfer P."/>
            <person name="Margos G."/>
            <person name="Contzen M."/>
            <person name="Busse H.J."/>
            <person name="Konrad R."/>
            <person name="Peters M."/>
            <person name="Sting R."/>
            <person name="Sing A."/>
        </authorList>
    </citation>
    <scope>NUCLEOTIDE SEQUENCE [LARGE SCALE GENOMIC DNA]</scope>
    <source>
        <strain evidence="8 9">PO100/5</strain>
    </source>
</reference>